<evidence type="ECO:0000313" key="2">
    <source>
        <dbReference type="EMBL" id="ATB30413.1"/>
    </source>
</evidence>
<accession>A0A250IGR5</accession>
<protein>
    <submittedName>
        <fullName evidence="2">Uncharacterized protein</fullName>
    </submittedName>
</protein>
<dbReference type="InterPro" id="IPR029058">
    <property type="entry name" value="AB_hydrolase_fold"/>
</dbReference>
<dbReference type="RefSeq" id="WP_157775271.1">
    <property type="nucleotide sequence ID" value="NZ_CP022163.1"/>
</dbReference>
<feature type="compositionally biased region" description="Pro residues" evidence="1">
    <location>
        <begin position="8"/>
        <end position="17"/>
    </location>
</feature>
<evidence type="ECO:0000256" key="1">
    <source>
        <dbReference type="SAM" id="MobiDB-lite"/>
    </source>
</evidence>
<dbReference type="EMBL" id="CP022163">
    <property type="protein sequence ID" value="ATB30413.1"/>
    <property type="molecule type" value="Genomic_DNA"/>
</dbReference>
<sequence length="214" mass="22198">MTINRLTPRPPPPPAPKVAPREVRPTWRNGGSMPSARPCMARATTRPIRPRGFGTTAPSTPMPPGARPVQEPQPTGVPGVSADPDNSPDQAKAARQLANQTGANVICVHNGTNGFVPDVAQAAQSGQPVHVAAHSQGAIITSDALQQTKDNLRVQDMSTAQVEQTLGMGLPPNAAQAIASGQRVVVAPNPGPIYGDPFQNHGFSGYVPQAGLPS</sequence>
<evidence type="ECO:0000313" key="3">
    <source>
        <dbReference type="Proteomes" id="UP000217289"/>
    </source>
</evidence>
<feature type="region of interest" description="Disordered" evidence="1">
    <location>
        <begin position="1"/>
        <end position="96"/>
    </location>
</feature>
<dbReference type="Proteomes" id="UP000217289">
    <property type="component" value="Chromosome"/>
</dbReference>
<keyword evidence="3" id="KW-1185">Reference proteome</keyword>
<dbReference type="KEGG" id="mbd:MEBOL_003874"/>
<dbReference type="SUPFAM" id="SSF53474">
    <property type="entry name" value="alpha/beta-Hydrolases"/>
    <property type="match status" value="1"/>
</dbReference>
<name>A0A250IGR5_9BACT</name>
<dbReference type="AlphaFoldDB" id="A0A250IGR5"/>
<dbReference type="OrthoDB" id="5493525at2"/>
<reference evidence="2 3" key="1">
    <citation type="submission" date="2017-06" db="EMBL/GenBank/DDBJ databases">
        <authorList>
            <person name="Kim H.J."/>
            <person name="Triplett B.A."/>
        </authorList>
    </citation>
    <scope>NUCLEOTIDE SEQUENCE [LARGE SCALE GENOMIC DNA]</scope>
    <source>
        <strain evidence="2 3">DSM 14713</strain>
    </source>
</reference>
<organism evidence="2 3">
    <name type="scientific">Melittangium boletus DSM 14713</name>
    <dbReference type="NCBI Taxonomy" id="1294270"/>
    <lineage>
        <taxon>Bacteria</taxon>
        <taxon>Pseudomonadati</taxon>
        <taxon>Myxococcota</taxon>
        <taxon>Myxococcia</taxon>
        <taxon>Myxococcales</taxon>
        <taxon>Cystobacterineae</taxon>
        <taxon>Archangiaceae</taxon>
        <taxon>Melittangium</taxon>
    </lineage>
</organism>
<gene>
    <name evidence="2" type="ORF">MEBOL_003874</name>
</gene>
<proteinExistence type="predicted"/>